<reference evidence="1 2" key="1">
    <citation type="submission" date="2016-11" db="EMBL/GenBank/DDBJ databases">
        <authorList>
            <person name="Jaros S."/>
            <person name="Januszkiewicz K."/>
            <person name="Wedrychowicz H."/>
        </authorList>
    </citation>
    <scope>NUCLEOTIDE SEQUENCE [LARGE SCALE GENOMIC DNA]</scope>
    <source>
        <strain evidence="1 2">DSM 15970</strain>
    </source>
</reference>
<dbReference type="AlphaFoldDB" id="A0A1M6DFU4"/>
<organism evidence="1 2">
    <name type="scientific">Parasporobacterium paucivorans DSM 15970</name>
    <dbReference type="NCBI Taxonomy" id="1122934"/>
    <lineage>
        <taxon>Bacteria</taxon>
        <taxon>Bacillati</taxon>
        <taxon>Bacillota</taxon>
        <taxon>Clostridia</taxon>
        <taxon>Lachnospirales</taxon>
        <taxon>Lachnospiraceae</taxon>
        <taxon>Parasporobacterium</taxon>
    </lineage>
</organism>
<name>A0A1M6DFU4_9FIRM</name>
<keyword evidence="2" id="KW-1185">Reference proteome</keyword>
<gene>
    <name evidence="1" type="ORF">SAMN02745691_00702</name>
</gene>
<evidence type="ECO:0000313" key="1">
    <source>
        <dbReference type="EMBL" id="SHI72204.1"/>
    </source>
</evidence>
<protein>
    <submittedName>
        <fullName evidence="1">Polyhydroxyalkanoate synthesis regulator phasin</fullName>
    </submittedName>
</protein>
<proteinExistence type="predicted"/>
<accession>A0A1M6DFU4</accession>
<dbReference type="EMBL" id="FQYT01000006">
    <property type="protein sequence ID" value="SHI72204.1"/>
    <property type="molecule type" value="Genomic_DNA"/>
</dbReference>
<sequence length="92" mass="10356">MDISLKNIILAGIGSMAYSYEKGTELIENMIKKGEISVAQGMEINEELKRKKVTPADKDSVTAEQLKEMLLNLATKDDIKDLEKRITELENK</sequence>
<dbReference type="Proteomes" id="UP000184342">
    <property type="component" value="Unassembled WGS sequence"/>
</dbReference>
<evidence type="ECO:0000313" key="2">
    <source>
        <dbReference type="Proteomes" id="UP000184342"/>
    </source>
</evidence>
<dbReference type="STRING" id="1122934.SAMN02745691_00702"/>
<dbReference type="OrthoDB" id="2134917at2"/>
<dbReference type="RefSeq" id="WP_073992978.1">
    <property type="nucleotide sequence ID" value="NZ_FQYT01000006.1"/>
</dbReference>